<gene>
    <name evidence="14" type="ORF">EDD19_11119</name>
</gene>
<reference evidence="14 15" key="1">
    <citation type="submission" date="2019-03" db="EMBL/GenBank/DDBJ databases">
        <title>Root nodule microbial communities of legume samples collected from USA, Mexico and Botswana.</title>
        <authorList>
            <person name="Hirsch A."/>
        </authorList>
    </citation>
    <scope>NUCLEOTIDE SEQUENCE [LARGE SCALE GENOMIC DNA]</scope>
    <source>
        <strain evidence="14 15">55</strain>
    </source>
</reference>
<keyword evidence="6 9" id="KW-0472">Membrane</keyword>
<evidence type="ECO:0000256" key="6">
    <source>
        <dbReference type="ARBA" id="ARBA00023136"/>
    </source>
</evidence>
<feature type="transmembrane region" description="Helical" evidence="9">
    <location>
        <begin position="938"/>
        <end position="960"/>
    </location>
</feature>
<feature type="transmembrane region" description="Helical" evidence="9">
    <location>
        <begin position="502"/>
        <end position="523"/>
    </location>
</feature>
<feature type="transmembrane region" description="Helical" evidence="9">
    <location>
        <begin position="703"/>
        <end position="722"/>
    </location>
</feature>
<accession>A0A4R3ZTH1</accession>
<dbReference type="PANTHER" id="PTHR43373">
    <property type="entry name" value="NA(+)/H(+) ANTIPORTER SUBUNIT"/>
    <property type="match status" value="1"/>
</dbReference>
<feature type="transmembrane region" description="Helical" evidence="9">
    <location>
        <begin position="106"/>
        <end position="130"/>
    </location>
</feature>
<feature type="transmembrane region" description="Helical" evidence="9">
    <location>
        <begin position="759"/>
        <end position="781"/>
    </location>
</feature>
<dbReference type="InterPro" id="IPR001750">
    <property type="entry name" value="ND/Mrp_TM"/>
</dbReference>
<feature type="transmembrane region" description="Helical" evidence="9">
    <location>
        <begin position="151"/>
        <end position="169"/>
    </location>
</feature>
<feature type="transmembrane region" description="Helical" evidence="9">
    <location>
        <begin position="64"/>
        <end position="86"/>
    </location>
</feature>
<feature type="transmembrane region" description="Helical" evidence="9">
    <location>
        <begin position="823"/>
        <end position="840"/>
    </location>
</feature>
<feature type="transmembrane region" description="Helical" evidence="9">
    <location>
        <begin position="980"/>
        <end position="998"/>
    </location>
</feature>
<dbReference type="Pfam" id="PF13244">
    <property type="entry name" value="MbhD"/>
    <property type="match status" value="1"/>
</dbReference>
<evidence type="ECO:0000259" key="13">
    <source>
        <dbReference type="Pfam" id="PF20501"/>
    </source>
</evidence>
<feature type="transmembrane region" description="Helical" evidence="9">
    <location>
        <begin position="32"/>
        <end position="52"/>
    </location>
</feature>
<evidence type="ECO:0000313" key="14">
    <source>
        <dbReference type="EMBL" id="TCW23585.1"/>
    </source>
</evidence>
<feature type="transmembrane region" description="Helical" evidence="9">
    <location>
        <begin position="283"/>
        <end position="301"/>
    </location>
</feature>
<feature type="region of interest" description="Disordered" evidence="8">
    <location>
        <begin position="1009"/>
        <end position="1055"/>
    </location>
</feature>
<feature type="transmembrane region" description="Helical" evidence="9">
    <location>
        <begin position="246"/>
        <end position="262"/>
    </location>
</feature>
<organism evidence="14 15">
    <name type="scientific">Dietzia cinnamea</name>
    <dbReference type="NCBI Taxonomy" id="321318"/>
    <lineage>
        <taxon>Bacteria</taxon>
        <taxon>Bacillati</taxon>
        <taxon>Actinomycetota</taxon>
        <taxon>Actinomycetes</taxon>
        <taxon>Mycobacteriales</taxon>
        <taxon>Dietziaceae</taxon>
        <taxon>Dietzia</taxon>
    </lineage>
</organism>
<dbReference type="Pfam" id="PF20501">
    <property type="entry name" value="MbhE"/>
    <property type="match status" value="1"/>
</dbReference>
<evidence type="ECO:0000259" key="10">
    <source>
        <dbReference type="Pfam" id="PF00361"/>
    </source>
</evidence>
<evidence type="ECO:0000259" key="11">
    <source>
        <dbReference type="Pfam" id="PF04039"/>
    </source>
</evidence>
<feature type="domain" description="NADH:quinone oxidoreductase/Mrp antiporter transmembrane" evidence="10">
    <location>
        <begin position="173"/>
        <end position="458"/>
    </location>
</feature>
<evidence type="ECO:0000256" key="9">
    <source>
        <dbReference type="SAM" id="Phobius"/>
    </source>
</evidence>
<dbReference type="AlphaFoldDB" id="A0A4R3ZTH1"/>
<feature type="transmembrane region" description="Helical" evidence="9">
    <location>
        <begin position="641"/>
        <end position="660"/>
    </location>
</feature>
<feature type="transmembrane region" description="Helical" evidence="9">
    <location>
        <begin position="452"/>
        <end position="481"/>
    </location>
</feature>
<dbReference type="Pfam" id="PF04039">
    <property type="entry name" value="MnhB"/>
    <property type="match status" value="1"/>
</dbReference>
<feature type="transmembrane region" description="Helical" evidence="9">
    <location>
        <begin position="906"/>
        <end position="926"/>
    </location>
</feature>
<feature type="domain" description="Na+/H+ antiporter MnhB subunit-related protein" evidence="11">
    <location>
        <begin position="880"/>
        <end position="996"/>
    </location>
</feature>
<protein>
    <submittedName>
        <fullName evidence="14">Multisubunit sodium/proton antiporter MrpA subunit /multisubunit sodium/proton antiporter MrpB subunit</fullName>
    </submittedName>
</protein>
<feature type="transmembrane region" description="Helical" evidence="9">
    <location>
        <begin position="410"/>
        <end position="432"/>
    </location>
</feature>
<comment type="caution">
    <text evidence="14">The sequence shown here is derived from an EMBL/GenBank/DDBJ whole genome shotgun (WGS) entry which is preliminary data.</text>
</comment>
<evidence type="ECO:0000256" key="7">
    <source>
        <dbReference type="RuleBase" id="RU000320"/>
    </source>
</evidence>
<comment type="subcellular location">
    <subcellularLocation>
        <location evidence="1">Cell membrane</location>
        <topology evidence="1">Multi-pass membrane protein</topology>
    </subcellularLocation>
    <subcellularLocation>
        <location evidence="7">Membrane</location>
        <topology evidence="7">Multi-pass membrane protein</topology>
    </subcellularLocation>
</comment>
<evidence type="ECO:0000259" key="12">
    <source>
        <dbReference type="Pfam" id="PF13244"/>
    </source>
</evidence>
<keyword evidence="4 7" id="KW-0812">Transmembrane</keyword>
<feature type="transmembrane region" description="Helical" evidence="9">
    <location>
        <begin position="680"/>
        <end position="696"/>
    </location>
</feature>
<feature type="transmembrane region" description="Helical" evidence="9">
    <location>
        <begin position="206"/>
        <end position="226"/>
    </location>
</feature>
<feature type="transmembrane region" description="Helical" evidence="9">
    <location>
        <begin position="569"/>
        <end position="593"/>
    </location>
</feature>
<feature type="transmembrane region" description="Helical" evidence="9">
    <location>
        <begin position="365"/>
        <end position="389"/>
    </location>
</feature>
<proteinExistence type="predicted"/>
<feature type="transmembrane region" description="Helical" evidence="9">
    <location>
        <begin position="882"/>
        <end position="900"/>
    </location>
</feature>
<keyword evidence="5 9" id="KW-1133">Transmembrane helix</keyword>
<dbReference type="Pfam" id="PF00361">
    <property type="entry name" value="Proton_antipo_M"/>
    <property type="match status" value="1"/>
</dbReference>
<evidence type="ECO:0000313" key="15">
    <source>
        <dbReference type="Proteomes" id="UP000295805"/>
    </source>
</evidence>
<dbReference type="InterPro" id="IPR050616">
    <property type="entry name" value="CPA3_Na-H_Antiporter_A"/>
</dbReference>
<feature type="transmembrane region" description="Helical" evidence="9">
    <location>
        <begin position="728"/>
        <end position="747"/>
    </location>
</feature>
<evidence type="ECO:0000256" key="8">
    <source>
        <dbReference type="SAM" id="MobiDB-lite"/>
    </source>
</evidence>
<dbReference type="InterPro" id="IPR007182">
    <property type="entry name" value="MnhB"/>
</dbReference>
<evidence type="ECO:0000256" key="1">
    <source>
        <dbReference type="ARBA" id="ARBA00004651"/>
    </source>
</evidence>
<dbReference type="InterPro" id="IPR025383">
    <property type="entry name" value="MrpA_C/MbhD"/>
</dbReference>
<evidence type="ECO:0000256" key="3">
    <source>
        <dbReference type="ARBA" id="ARBA00022475"/>
    </source>
</evidence>
<dbReference type="PANTHER" id="PTHR43373:SF1">
    <property type="entry name" value="NA(+)_H(+) ANTIPORTER SUBUNIT A"/>
    <property type="match status" value="1"/>
</dbReference>
<dbReference type="GO" id="GO:0005886">
    <property type="term" value="C:plasma membrane"/>
    <property type="evidence" value="ECO:0007669"/>
    <property type="project" value="UniProtKB-SubCell"/>
</dbReference>
<sequence length="1055" mass="110000">MDLTREFTREPTAALTHTPPHSDLYRAAQEGAMSPVLAIASAGLATLLAWPLTRWLGRGAGWPLAVLYLLGAFALLSPLSLALSGMPTEVVRIPWVPARDWTLDLFADPTGLLFAMLALVIGAVVLIYSSSYLSGGEAHGDGRARTRGPQHYGFFQLMTLFTVSMLGLVLTDSMVLLYVCWELTSLASFALIANSGRPAYASAFRTLTVTVVGGLVLLGALVAMWIRTGTTSISEALSHDVWYTDPGFTAAVAVAVAVAAFTKSAQFPFHFWLPDAMAAATPVSAYLHAAAVVKAGIFLFMRFSPAFHDVPVWNALLVSVGMGTAVMAAVFALQKTDLKQLMAYSTVSQLGWITAAIGVGTQEALAAAALHTVAHALFKSGLFMLVGVIDHEAGARDIRDLGPLWRRMPWAFGATVLGAAAMAAVPPTLGFVSKESMLIAFGDVAGGQPVAVTALLAGAVIGAILTFLYCARIVLGGFLGAYRDPSRPAKDVAEVHEAPARLWLPAALPAAIGLPLALVVGVFDAPMTAVAKAAAGPFGWQPVERGFAEYRGLPAGADEADLHFEAHFVLWHGLTLEVGLTALILVVGALLVWRRSAVDRLLDRELLPFSGASVLEALTSAVARAGRALVRPTESDSPARHVGALLAVLTVYAVGVGGWALATGTTIPPRVGGLDRSVDVVLLIVVIVGVLGLCAANSRLAAAVLLSAVGIAVTIQIFGLGAPDVGMTQLLVEALTVIMFVLVLRRLPRDFIAASRPRNTAAIVLAVLTGVTATIGVLVFTGRRERSPVGMYLLENGPEITGGSNVVNTILVEFRALDTFGEVAVLGVAGIAILGVLGSVRATALAIDPPPADEPLPGTVQSTGTAAEALEDATRNTVPLKLLARGVTPILAVVSIMLLWRGHNEPGGGFIAALVAACAFALIYLARESDRPVSRPSTPVALIGGGLVVAGLTGIGGYFLGQFLQPAHWYVAGQQLSSALIFDLGVFAGVLGLVMTAFNTLGAGRAPIEVVPGPDEPDTGRRVSARGRRARQDASPGRDRDGDRGEGRGVEEVAP</sequence>
<feature type="compositionally biased region" description="Basic and acidic residues" evidence="8">
    <location>
        <begin position="1030"/>
        <end position="1055"/>
    </location>
</feature>
<dbReference type="InterPro" id="IPR046806">
    <property type="entry name" value="MrpA_C/MbhE"/>
</dbReference>
<keyword evidence="3" id="KW-1003">Cell membrane</keyword>
<evidence type="ECO:0000256" key="2">
    <source>
        <dbReference type="ARBA" id="ARBA00022448"/>
    </source>
</evidence>
<name>A0A4R3ZTH1_9ACTN</name>
<evidence type="ECO:0000256" key="5">
    <source>
        <dbReference type="ARBA" id="ARBA00022989"/>
    </source>
</evidence>
<dbReference type="Proteomes" id="UP000295805">
    <property type="component" value="Unassembled WGS sequence"/>
</dbReference>
<dbReference type="EMBL" id="SMCX01000011">
    <property type="protein sequence ID" value="TCW23585.1"/>
    <property type="molecule type" value="Genomic_DNA"/>
</dbReference>
<feature type="transmembrane region" description="Helical" evidence="9">
    <location>
        <begin position="313"/>
        <end position="334"/>
    </location>
</feature>
<feature type="domain" description="MrpA C-terminal/MbhE" evidence="13">
    <location>
        <begin position="759"/>
        <end position="850"/>
    </location>
</feature>
<dbReference type="PRINTS" id="PR01434">
    <property type="entry name" value="NADHDHGNASE5"/>
</dbReference>
<feature type="domain" description="MrpA C-terminal/MbhD" evidence="12">
    <location>
        <begin position="685"/>
        <end position="749"/>
    </location>
</feature>
<evidence type="ECO:0000256" key="4">
    <source>
        <dbReference type="ARBA" id="ARBA00022692"/>
    </source>
</evidence>
<keyword evidence="2" id="KW-0813">Transport</keyword>